<evidence type="ECO:0000256" key="12">
    <source>
        <dbReference type="SAM" id="Phobius"/>
    </source>
</evidence>
<dbReference type="EMBL" id="JAULSO010000001">
    <property type="protein sequence ID" value="KAK3692412.1"/>
    <property type="molecule type" value="Genomic_DNA"/>
</dbReference>
<reference evidence="13" key="1">
    <citation type="journal article" date="2023" name="Mol. Phylogenet. Evol.">
        <title>Genome-scale phylogeny and comparative genomics of the fungal order Sordariales.</title>
        <authorList>
            <person name="Hensen N."/>
            <person name="Bonometti L."/>
            <person name="Westerberg I."/>
            <person name="Brannstrom I.O."/>
            <person name="Guillou S."/>
            <person name="Cros-Aarteil S."/>
            <person name="Calhoun S."/>
            <person name="Haridas S."/>
            <person name="Kuo A."/>
            <person name="Mondo S."/>
            <person name="Pangilinan J."/>
            <person name="Riley R."/>
            <person name="LaButti K."/>
            <person name="Andreopoulos B."/>
            <person name="Lipzen A."/>
            <person name="Chen C."/>
            <person name="Yan M."/>
            <person name="Daum C."/>
            <person name="Ng V."/>
            <person name="Clum A."/>
            <person name="Steindorff A."/>
            <person name="Ohm R.A."/>
            <person name="Martin F."/>
            <person name="Silar P."/>
            <person name="Natvig D.O."/>
            <person name="Lalanne C."/>
            <person name="Gautier V."/>
            <person name="Ament-Velasquez S.L."/>
            <person name="Kruys A."/>
            <person name="Hutchinson M.I."/>
            <person name="Powell A.J."/>
            <person name="Barry K."/>
            <person name="Miller A.N."/>
            <person name="Grigoriev I.V."/>
            <person name="Debuchy R."/>
            <person name="Gladieux P."/>
            <person name="Hiltunen Thoren M."/>
            <person name="Johannesson H."/>
        </authorList>
    </citation>
    <scope>NUCLEOTIDE SEQUENCE</scope>
    <source>
        <strain evidence="13">CBS 314.62</strain>
    </source>
</reference>
<comment type="caution">
    <text evidence="13">The sequence shown here is derived from an EMBL/GenBank/DDBJ whole genome shotgun (WGS) entry which is preliminary data.</text>
</comment>
<dbReference type="GO" id="GO:0005789">
    <property type="term" value="C:endoplasmic reticulum membrane"/>
    <property type="evidence" value="ECO:0007669"/>
    <property type="project" value="UniProtKB-SubCell"/>
</dbReference>
<keyword evidence="6" id="KW-0931">ER-Golgi transport</keyword>
<feature type="region of interest" description="Disordered" evidence="11">
    <location>
        <begin position="125"/>
        <end position="300"/>
    </location>
</feature>
<feature type="compositionally biased region" description="Low complexity" evidence="11">
    <location>
        <begin position="157"/>
        <end position="168"/>
    </location>
</feature>
<feature type="compositionally biased region" description="Acidic residues" evidence="11">
    <location>
        <begin position="136"/>
        <end position="150"/>
    </location>
</feature>
<dbReference type="GO" id="GO:0006890">
    <property type="term" value="P:retrograde vesicle-mediated transport, Golgi to endoplasmic reticulum"/>
    <property type="evidence" value="ECO:0007669"/>
    <property type="project" value="TreeGrafter"/>
</dbReference>
<dbReference type="GO" id="GO:0015031">
    <property type="term" value="P:protein transport"/>
    <property type="evidence" value="ECO:0007669"/>
    <property type="project" value="UniProtKB-KW"/>
</dbReference>
<feature type="coiled-coil region" evidence="10">
    <location>
        <begin position="54"/>
        <end position="114"/>
    </location>
</feature>
<evidence type="ECO:0000256" key="9">
    <source>
        <dbReference type="ARBA" id="ARBA00023136"/>
    </source>
</evidence>
<gene>
    <name evidence="13" type="ORF">B0T22DRAFT_13061</name>
</gene>
<evidence type="ECO:0000256" key="4">
    <source>
        <dbReference type="ARBA" id="ARBA00022692"/>
    </source>
</evidence>
<dbReference type="Proteomes" id="UP001270362">
    <property type="component" value="Unassembled WGS sequence"/>
</dbReference>
<comment type="similarity">
    <text evidence="2">Belongs to the USE1 family.</text>
</comment>
<evidence type="ECO:0000256" key="5">
    <source>
        <dbReference type="ARBA" id="ARBA00022824"/>
    </source>
</evidence>
<proteinExistence type="inferred from homology"/>
<organism evidence="13 14">
    <name type="scientific">Podospora appendiculata</name>
    <dbReference type="NCBI Taxonomy" id="314037"/>
    <lineage>
        <taxon>Eukaryota</taxon>
        <taxon>Fungi</taxon>
        <taxon>Dikarya</taxon>
        <taxon>Ascomycota</taxon>
        <taxon>Pezizomycotina</taxon>
        <taxon>Sordariomycetes</taxon>
        <taxon>Sordariomycetidae</taxon>
        <taxon>Sordariales</taxon>
        <taxon>Podosporaceae</taxon>
        <taxon>Podospora</taxon>
    </lineage>
</organism>
<keyword evidence="4 12" id="KW-0812">Transmembrane</keyword>
<feature type="compositionally biased region" description="Low complexity" evidence="11">
    <location>
        <begin position="284"/>
        <end position="294"/>
    </location>
</feature>
<feature type="transmembrane region" description="Helical" evidence="12">
    <location>
        <begin position="406"/>
        <end position="424"/>
    </location>
</feature>
<evidence type="ECO:0000256" key="8">
    <source>
        <dbReference type="ARBA" id="ARBA00022989"/>
    </source>
</evidence>
<evidence type="ECO:0000256" key="2">
    <source>
        <dbReference type="ARBA" id="ARBA00007891"/>
    </source>
</evidence>
<keyword evidence="7" id="KW-0653">Protein transport</keyword>
<evidence type="ECO:0000313" key="13">
    <source>
        <dbReference type="EMBL" id="KAK3692412.1"/>
    </source>
</evidence>
<keyword evidence="3" id="KW-0813">Transport</keyword>
<sequence>MARFMQAAAASGVPYTQHVDHFTDLSRLLDRLQHTILLASGEREVRLRTSEFERAKAQSNIDHARSLLTKLEQEALAIKIYARRQETQADLNRKRELIDRLAEHMNDLNEMAAAAAVAATAANVEKDSLDDKGDNDQDNTSDDDDGEDILAEIIATPSESLKSSSRSPPHAPAQAPQGDNESIPEMPEPPLQEEHEEEQQQIASEDRDEDESEEKSRPAAHTQTEPQPKPQATEAAPTIPKSPEPQLQSHSQSPSTHPAPLSPQTAEPPQATSTSQTLRPRHTAAAAKAPANQAHTTGSSALFGDRAEARPTSTSSVAQQTATTEAILDRQRAEQDALSESILKLAGALKASSHALSTSLDEDKELVDRAGDRIHRTGEGMQAVTRRMGMLQRVTEGEGWWGRMRLYAMIYGLMVVLVLLVFVMPKLRF</sequence>
<keyword evidence="9 12" id="KW-0472">Membrane</keyword>
<evidence type="ECO:0000256" key="1">
    <source>
        <dbReference type="ARBA" id="ARBA00004163"/>
    </source>
</evidence>
<evidence type="ECO:0000256" key="6">
    <source>
        <dbReference type="ARBA" id="ARBA00022892"/>
    </source>
</evidence>
<keyword evidence="5" id="KW-0256">Endoplasmic reticulum</keyword>
<evidence type="ECO:0000256" key="10">
    <source>
        <dbReference type="SAM" id="Coils"/>
    </source>
</evidence>
<name>A0AAE1CFB9_9PEZI</name>
<dbReference type="GO" id="GO:0005484">
    <property type="term" value="F:SNAP receptor activity"/>
    <property type="evidence" value="ECO:0007669"/>
    <property type="project" value="TreeGrafter"/>
</dbReference>
<keyword evidence="8 12" id="KW-1133">Transmembrane helix</keyword>
<dbReference type="AlphaFoldDB" id="A0AAE1CFB9"/>
<feature type="compositionally biased region" description="Basic and acidic residues" evidence="11">
    <location>
        <begin position="125"/>
        <end position="135"/>
    </location>
</feature>
<keyword evidence="14" id="KW-1185">Reference proteome</keyword>
<comment type="subcellular location">
    <subcellularLocation>
        <location evidence="1">Endoplasmic reticulum membrane</location>
        <topology evidence="1">Single-pass type IV membrane protein</topology>
    </subcellularLocation>
</comment>
<evidence type="ECO:0000313" key="14">
    <source>
        <dbReference type="Proteomes" id="UP001270362"/>
    </source>
</evidence>
<dbReference type="InterPro" id="IPR019150">
    <property type="entry name" value="Vesicle_transport_protein_Use1"/>
</dbReference>
<dbReference type="PANTHER" id="PTHR13050:SF7">
    <property type="entry name" value="VESICLE TRANSPORT PROTEIN USE1"/>
    <property type="match status" value="1"/>
</dbReference>
<evidence type="ECO:0000256" key="11">
    <source>
        <dbReference type="SAM" id="MobiDB-lite"/>
    </source>
</evidence>
<protein>
    <submittedName>
        <fullName evidence="13">Synaptobrevin</fullName>
    </submittedName>
</protein>
<dbReference type="PANTHER" id="PTHR13050">
    <property type="entry name" value="USE1-LIKE PROTEIN"/>
    <property type="match status" value="1"/>
</dbReference>
<keyword evidence="10" id="KW-0175">Coiled coil</keyword>
<evidence type="ECO:0000256" key="7">
    <source>
        <dbReference type="ARBA" id="ARBA00022927"/>
    </source>
</evidence>
<reference evidence="13" key="2">
    <citation type="submission" date="2023-06" db="EMBL/GenBank/DDBJ databases">
        <authorList>
            <consortium name="Lawrence Berkeley National Laboratory"/>
            <person name="Haridas S."/>
            <person name="Hensen N."/>
            <person name="Bonometti L."/>
            <person name="Westerberg I."/>
            <person name="Brannstrom I.O."/>
            <person name="Guillou S."/>
            <person name="Cros-Aarteil S."/>
            <person name="Calhoun S."/>
            <person name="Kuo A."/>
            <person name="Mondo S."/>
            <person name="Pangilinan J."/>
            <person name="Riley R."/>
            <person name="Labutti K."/>
            <person name="Andreopoulos B."/>
            <person name="Lipzen A."/>
            <person name="Chen C."/>
            <person name="Yanf M."/>
            <person name="Daum C."/>
            <person name="Ng V."/>
            <person name="Clum A."/>
            <person name="Steindorff A."/>
            <person name="Ohm R."/>
            <person name="Martin F."/>
            <person name="Silar P."/>
            <person name="Natvig D."/>
            <person name="Lalanne C."/>
            <person name="Gautier V."/>
            <person name="Ament-Velasquez S.L."/>
            <person name="Kruys A."/>
            <person name="Hutchinson M.I."/>
            <person name="Powell A.J."/>
            <person name="Barry K."/>
            <person name="Miller A.N."/>
            <person name="Grigoriev I.V."/>
            <person name="Debuchy R."/>
            <person name="Gladieux P."/>
            <person name="Thoren M.H."/>
            <person name="Johannesson H."/>
        </authorList>
    </citation>
    <scope>NUCLEOTIDE SEQUENCE</scope>
    <source>
        <strain evidence="13">CBS 314.62</strain>
    </source>
</reference>
<evidence type="ECO:0000256" key="3">
    <source>
        <dbReference type="ARBA" id="ARBA00022448"/>
    </source>
</evidence>
<feature type="compositionally biased region" description="Polar residues" evidence="11">
    <location>
        <begin position="245"/>
        <end position="278"/>
    </location>
</feature>
<accession>A0AAE1CFB9</accession>
<dbReference type="GO" id="GO:0031201">
    <property type="term" value="C:SNARE complex"/>
    <property type="evidence" value="ECO:0007669"/>
    <property type="project" value="TreeGrafter"/>
</dbReference>